<dbReference type="EMBL" id="CP029353">
    <property type="protein sequence ID" value="AWK87585.1"/>
    <property type="molecule type" value="Genomic_DNA"/>
</dbReference>
<evidence type="ECO:0000313" key="5">
    <source>
        <dbReference type="EMBL" id="AWK87585.1"/>
    </source>
</evidence>
<accession>A0A2S2CT43</accession>
<organism evidence="5 6">
    <name type="scientific">Azospirillum thermophilum</name>
    <dbReference type="NCBI Taxonomy" id="2202148"/>
    <lineage>
        <taxon>Bacteria</taxon>
        <taxon>Pseudomonadati</taxon>
        <taxon>Pseudomonadota</taxon>
        <taxon>Alphaproteobacteria</taxon>
        <taxon>Rhodospirillales</taxon>
        <taxon>Azospirillaceae</taxon>
        <taxon>Azospirillum</taxon>
    </lineage>
</organism>
<dbReference type="OrthoDB" id="1666403at2"/>
<reference evidence="6" key="1">
    <citation type="submission" date="2018-05" db="EMBL/GenBank/DDBJ databases">
        <title>Azospirillum thermophila sp. nov., a novel isolated from hot spring.</title>
        <authorList>
            <person name="Zhao Z."/>
        </authorList>
    </citation>
    <scope>NUCLEOTIDE SEQUENCE [LARGE SCALE GENOMIC DNA]</scope>
    <source>
        <strain evidence="6">CFH 70021</strain>
    </source>
</reference>
<protein>
    <submittedName>
        <fullName evidence="5">Phage tail protein</fullName>
    </submittedName>
</protein>
<keyword evidence="3" id="KW-0231">Viral genome packaging</keyword>
<gene>
    <name evidence="5" type="ORF">DEW08_16370</name>
</gene>
<evidence type="ECO:0000256" key="3">
    <source>
        <dbReference type="ARBA" id="ARBA00023219"/>
    </source>
</evidence>
<dbReference type="InterPro" id="IPR020991">
    <property type="entry name" value="Connector_podovirus"/>
</dbReference>
<keyword evidence="2" id="KW-1188">Viral release from host cell</keyword>
<comment type="subcellular location">
    <subcellularLocation>
        <location evidence="1">Virion</location>
    </subcellularLocation>
</comment>
<feature type="region of interest" description="Disordered" evidence="4">
    <location>
        <begin position="501"/>
        <end position="522"/>
    </location>
</feature>
<dbReference type="Proteomes" id="UP000245629">
    <property type="component" value="Chromosome 2"/>
</dbReference>
<evidence type="ECO:0000256" key="1">
    <source>
        <dbReference type="ARBA" id="ARBA00004328"/>
    </source>
</evidence>
<name>A0A2S2CT43_9PROT</name>
<evidence type="ECO:0000313" key="6">
    <source>
        <dbReference type="Proteomes" id="UP000245629"/>
    </source>
</evidence>
<dbReference type="RefSeq" id="WP_109328893.1">
    <property type="nucleotide sequence ID" value="NZ_CP029353.1"/>
</dbReference>
<dbReference type="Pfam" id="PF12236">
    <property type="entry name" value="Head-tail_con"/>
    <property type="match status" value="1"/>
</dbReference>
<keyword evidence="6" id="KW-1185">Reference proteome</keyword>
<evidence type="ECO:0000256" key="2">
    <source>
        <dbReference type="ARBA" id="ARBA00022612"/>
    </source>
</evidence>
<sequence>MADPIQAAPADRRAPLSEPRILLDRFQAARDRRAVWEAHWQDCYDHALPNGRPFRGGGTPGERRVDRLFDGTAPDAVEQLAASLLSQLTPPWSRWFGFQPGPALTDGERDRIAPTLDRAAAVVQAHFDRSNFAVEVHQAFLDLVTAGTASLLMEEAAPGGPSGLRFTAVPLAEVVLEEGPEGRLDGTFRRSEATLAEILRRFPRAELPEEVRIRGTEEPEERFVLVEAVLPDGTAYRWTVVLDSGLAEPCRLAEGRFAQSPFINFRWLKAPGEVYGRSPVMKALPDIKTANKVVELVLKNASIAVTGIWQADDDGVLNPATIRLVPGTIIPKAVGSAGLTPLANPGRFDVSQLVLDDLRARIRHALLADRLAPLDSPRMTATEVMERAGEVARQLGATYGRLQAELLTPLLLRAVAILRRRGEIPDITVDGRLVALQYRSPLAQAQAQRDVQATLRWLDGARQLGPDALATVDAAAAARWLGEALGVPARLIRAEGAAPATDPAAAPASDPAAGPVAEPAHG</sequence>
<dbReference type="AlphaFoldDB" id="A0A2S2CT43"/>
<proteinExistence type="predicted"/>
<evidence type="ECO:0000256" key="4">
    <source>
        <dbReference type="SAM" id="MobiDB-lite"/>
    </source>
</evidence>
<dbReference type="KEGG" id="azz:DEW08_16370"/>